<organism evidence="3 4">
    <name type="scientific">Hymenobacter polaris</name>
    <dbReference type="NCBI Taxonomy" id="2682546"/>
    <lineage>
        <taxon>Bacteria</taxon>
        <taxon>Pseudomonadati</taxon>
        <taxon>Bacteroidota</taxon>
        <taxon>Cytophagia</taxon>
        <taxon>Cytophagales</taxon>
        <taxon>Hymenobacteraceae</taxon>
        <taxon>Hymenobacter</taxon>
    </lineage>
</organism>
<evidence type="ECO:0000256" key="1">
    <source>
        <dbReference type="SAM" id="MobiDB-lite"/>
    </source>
</evidence>
<evidence type="ECO:0000313" key="3">
    <source>
        <dbReference type="EMBL" id="NML65055.1"/>
    </source>
</evidence>
<dbReference type="AlphaFoldDB" id="A0A7Y0FM20"/>
<keyword evidence="2" id="KW-0732">Signal</keyword>
<proteinExistence type="predicted"/>
<accession>A0A7Y0FM20</accession>
<feature type="signal peptide" evidence="2">
    <location>
        <begin position="1"/>
        <end position="24"/>
    </location>
</feature>
<keyword evidence="4" id="KW-1185">Reference proteome</keyword>
<dbReference type="EMBL" id="JABBGH010000001">
    <property type="protein sequence ID" value="NML65055.1"/>
    <property type="molecule type" value="Genomic_DNA"/>
</dbReference>
<reference evidence="3 4" key="1">
    <citation type="submission" date="2020-04" db="EMBL/GenBank/DDBJ databases">
        <title>Hymenobacter polaris sp. nov., isolated from Arctic soil.</title>
        <authorList>
            <person name="Dahal R.H."/>
        </authorList>
    </citation>
    <scope>NUCLEOTIDE SEQUENCE [LARGE SCALE GENOMIC DNA]</scope>
    <source>
        <strain evidence="3 4">RP-2-7</strain>
    </source>
</reference>
<feature type="compositionally biased region" description="Low complexity" evidence="1">
    <location>
        <begin position="56"/>
        <end position="70"/>
    </location>
</feature>
<comment type="caution">
    <text evidence="3">The sequence shown here is derived from an EMBL/GenBank/DDBJ whole genome shotgun (WGS) entry which is preliminary data.</text>
</comment>
<name>A0A7Y0FM20_9BACT</name>
<feature type="chain" id="PRO_5031263811" description="Translation initiation factor IF-2" evidence="2">
    <location>
        <begin position="25"/>
        <end position="112"/>
    </location>
</feature>
<feature type="region of interest" description="Disordered" evidence="1">
    <location>
        <begin position="56"/>
        <end position="112"/>
    </location>
</feature>
<evidence type="ECO:0000313" key="4">
    <source>
        <dbReference type="Proteomes" id="UP000559626"/>
    </source>
</evidence>
<dbReference type="Proteomes" id="UP000559626">
    <property type="component" value="Unassembled WGS sequence"/>
</dbReference>
<evidence type="ECO:0008006" key="5">
    <source>
        <dbReference type="Google" id="ProtNLM"/>
    </source>
</evidence>
<dbReference type="RefSeq" id="WP_169530314.1">
    <property type="nucleotide sequence ID" value="NZ_JABBGH010000001.1"/>
</dbReference>
<protein>
    <recommendedName>
        <fullName evidence="5">Translation initiation factor IF-2</fullName>
    </recommendedName>
</protein>
<evidence type="ECO:0000256" key="2">
    <source>
        <dbReference type="SAM" id="SignalP"/>
    </source>
</evidence>
<gene>
    <name evidence="3" type="ORF">HHL22_07535</name>
</gene>
<sequence length="112" mass="11235">MKASALLALGVALAGLALSRPARAQTSLPTTAVPTTGAVSDANTIPRIPAVAVPGDPGAKANANPNGNLNTLYPNGVPVRDIDAGNSRAARPRSGQAMPGAQPTKSIFKKRS</sequence>